<dbReference type="PANTHER" id="PTHR43343:SF3">
    <property type="entry name" value="PROTEASE DO-LIKE 8, CHLOROPLASTIC"/>
    <property type="match status" value="1"/>
</dbReference>
<dbReference type="OrthoDB" id="9766361at2"/>
<dbReference type="EMBL" id="RJJD01000005">
    <property type="protein sequence ID" value="RNI26907.1"/>
    <property type="molecule type" value="Genomic_DNA"/>
</dbReference>
<keyword evidence="6" id="KW-1185">Reference proteome</keyword>
<proteinExistence type="inferred from homology"/>
<evidence type="ECO:0000256" key="1">
    <source>
        <dbReference type="ARBA" id="ARBA00010541"/>
    </source>
</evidence>
<dbReference type="GO" id="GO:0006508">
    <property type="term" value="P:proteolysis"/>
    <property type="evidence" value="ECO:0007669"/>
    <property type="project" value="UniProtKB-KW"/>
</dbReference>
<evidence type="ECO:0000256" key="3">
    <source>
        <dbReference type="ARBA" id="ARBA00022801"/>
    </source>
</evidence>
<reference evidence="5 6" key="1">
    <citation type="submission" date="2018-11" db="EMBL/GenBank/DDBJ databases">
        <title>Rufibacter latericius sp. nov., isolated from water in Baiyang Lake.</title>
        <authorList>
            <person name="Yang Y."/>
        </authorList>
    </citation>
    <scope>NUCLEOTIDE SEQUENCE [LARGE SCALE GENOMIC DNA]</scope>
    <source>
        <strain evidence="5 6">R-22-1c-1</strain>
    </source>
</reference>
<evidence type="ECO:0000256" key="4">
    <source>
        <dbReference type="SAM" id="SignalP"/>
    </source>
</evidence>
<sequence>MKVLLKVLLGLFIVIKCSVCHAQSVTPTSQSNPAFDFNTFLSGIKSVEVFTTPEQEHLMLRDPKSAQVYMGVVKYLNAIGFEEVGFSNKFRNALPSTLCDHARVFITYDVVKSVVNNFKVTFYSCSDDFWAFQRNLPFENIGYTDADKSFDAMRRMYNMKKPSYKPENRIKLRTEATAWTEEKLRTHFKSNGADPIEGIYESTTATSSMPKYKVGVVKGDSGYKVIYLSGAINHLDWSEGDLKAGFIPTATPTMFKADWYLANKTKNSDFYASFEPGAMNVIDPAKEKQFYLKLFPSASDNVIVSSNTPGSGTGFALSSNGLIATNSHVINGASKIKVRGIKGDFVKTYNARVVVEDKNNDLAIIKIEDPSFSSLGEVPYKINPRTTDVGNSIFVLGYPLRATMGDEIKLTNGIVSSKSGFQGDITSYQISAPIQPGNSGGPLFDLNGNVVGVINAKHTGAENASYAVKSSYLLNLIDLMPTPPALSSSSLLTGKSLADQVKIVKEFSYIIEVN</sequence>
<dbReference type="AlphaFoldDB" id="A0A3M9MNY8"/>
<protein>
    <submittedName>
        <fullName evidence="5">Serine protease</fullName>
    </submittedName>
</protein>
<dbReference type="PRINTS" id="PR00834">
    <property type="entry name" value="PROTEASES2C"/>
</dbReference>
<dbReference type="RefSeq" id="WP_123126914.1">
    <property type="nucleotide sequence ID" value="NZ_RJJD01000005.1"/>
</dbReference>
<comment type="caution">
    <text evidence="5">The sequence shown here is derived from an EMBL/GenBank/DDBJ whole genome shotgun (WGS) entry which is preliminary data.</text>
</comment>
<dbReference type="InterPro" id="IPR009003">
    <property type="entry name" value="Peptidase_S1_PA"/>
</dbReference>
<dbReference type="PANTHER" id="PTHR43343">
    <property type="entry name" value="PEPTIDASE S12"/>
    <property type="match status" value="1"/>
</dbReference>
<accession>A0A3M9MNY8</accession>
<feature type="chain" id="PRO_5018001961" evidence="4">
    <location>
        <begin position="23"/>
        <end position="514"/>
    </location>
</feature>
<dbReference type="Proteomes" id="UP000272117">
    <property type="component" value="Unassembled WGS sequence"/>
</dbReference>
<keyword evidence="2 5" id="KW-0645">Protease</keyword>
<dbReference type="InterPro" id="IPR001940">
    <property type="entry name" value="Peptidase_S1C"/>
</dbReference>
<name>A0A3M9MNY8_9BACT</name>
<feature type="signal peptide" evidence="4">
    <location>
        <begin position="1"/>
        <end position="22"/>
    </location>
</feature>
<keyword evidence="3" id="KW-0378">Hydrolase</keyword>
<dbReference type="InterPro" id="IPR051201">
    <property type="entry name" value="Chloro_Bact_Ser_Proteases"/>
</dbReference>
<dbReference type="Gene3D" id="2.40.10.10">
    <property type="entry name" value="Trypsin-like serine proteases"/>
    <property type="match status" value="2"/>
</dbReference>
<dbReference type="GO" id="GO:0004252">
    <property type="term" value="F:serine-type endopeptidase activity"/>
    <property type="evidence" value="ECO:0007669"/>
    <property type="project" value="InterPro"/>
</dbReference>
<evidence type="ECO:0000313" key="5">
    <source>
        <dbReference type="EMBL" id="RNI26907.1"/>
    </source>
</evidence>
<dbReference type="Pfam" id="PF13365">
    <property type="entry name" value="Trypsin_2"/>
    <property type="match status" value="1"/>
</dbReference>
<comment type="similarity">
    <text evidence="1">Belongs to the peptidase S1C family.</text>
</comment>
<evidence type="ECO:0000313" key="6">
    <source>
        <dbReference type="Proteomes" id="UP000272117"/>
    </source>
</evidence>
<evidence type="ECO:0000256" key="2">
    <source>
        <dbReference type="ARBA" id="ARBA00022670"/>
    </source>
</evidence>
<keyword evidence="4" id="KW-0732">Signal</keyword>
<organism evidence="5 6">
    <name type="scientific">Rufibacter latericius</name>
    <dbReference type="NCBI Taxonomy" id="2487040"/>
    <lineage>
        <taxon>Bacteria</taxon>
        <taxon>Pseudomonadati</taxon>
        <taxon>Bacteroidota</taxon>
        <taxon>Cytophagia</taxon>
        <taxon>Cytophagales</taxon>
        <taxon>Hymenobacteraceae</taxon>
        <taxon>Rufibacter</taxon>
    </lineage>
</organism>
<dbReference type="SUPFAM" id="SSF50494">
    <property type="entry name" value="Trypsin-like serine proteases"/>
    <property type="match status" value="1"/>
</dbReference>
<gene>
    <name evidence="5" type="ORF">EFB08_10550</name>
</gene>
<dbReference type="InterPro" id="IPR043504">
    <property type="entry name" value="Peptidase_S1_PA_chymotrypsin"/>
</dbReference>